<reference evidence="1" key="1">
    <citation type="submission" date="2014-12" db="EMBL/GenBank/DDBJ databases">
        <title>Insight into the proteome of Arion vulgaris.</title>
        <authorList>
            <person name="Aradska J."/>
            <person name="Bulat T."/>
            <person name="Smidak R."/>
            <person name="Sarate P."/>
            <person name="Gangsoo J."/>
            <person name="Sialana F."/>
            <person name="Bilban M."/>
            <person name="Lubec G."/>
        </authorList>
    </citation>
    <scope>NUCLEOTIDE SEQUENCE</scope>
    <source>
        <tissue evidence="1">Skin</tissue>
    </source>
</reference>
<dbReference type="EMBL" id="HACG01034253">
    <property type="protein sequence ID" value="CEK81118.1"/>
    <property type="molecule type" value="Transcribed_RNA"/>
</dbReference>
<gene>
    <name evidence="1" type="primary">ORF124399</name>
</gene>
<organism evidence="1">
    <name type="scientific">Arion vulgaris</name>
    <dbReference type="NCBI Taxonomy" id="1028688"/>
    <lineage>
        <taxon>Eukaryota</taxon>
        <taxon>Metazoa</taxon>
        <taxon>Spiralia</taxon>
        <taxon>Lophotrochozoa</taxon>
        <taxon>Mollusca</taxon>
        <taxon>Gastropoda</taxon>
        <taxon>Heterobranchia</taxon>
        <taxon>Euthyneura</taxon>
        <taxon>Panpulmonata</taxon>
        <taxon>Eupulmonata</taxon>
        <taxon>Stylommatophora</taxon>
        <taxon>Helicina</taxon>
        <taxon>Arionoidea</taxon>
        <taxon>Arionidae</taxon>
        <taxon>Arion</taxon>
    </lineage>
</organism>
<proteinExistence type="predicted"/>
<dbReference type="AlphaFoldDB" id="A0A0B7AJU7"/>
<name>A0A0B7AJU7_9EUPU</name>
<accession>A0A0B7AJU7</accession>
<evidence type="ECO:0000313" key="1">
    <source>
        <dbReference type="EMBL" id="CEK81118.1"/>
    </source>
</evidence>
<protein>
    <submittedName>
        <fullName evidence="1">Uncharacterized protein</fullName>
    </submittedName>
</protein>
<sequence>MVAMMHQVSYVSSFRRLSIRELSFVKVDAFYTHISKPSLSSTEQVVSDLQLVLFYSSCTA</sequence>